<dbReference type="Pfam" id="PF10199">
    <property type="entry name" value="Adaptin_binding"/>
    <property type="match status" value="1"/>
</dbReference>
<evidence type="ECO:0000313" key="2">
    <source>
        <dbReference type="Proteomes" id="UP000605846"/>
    </source>
</evidence>
<dbReference type="Gene3D" id="3.40.50.11960">
    <property type="match status" value="1"/>
</dbReference>
<protein>
    <submittedName>
        <fullName evidence="1">Uncharacterized protein</fullName>
    </submittedName>
</protein>
<gene>
    <name evidence="1" type="ORF">EC973_005524</name>
</gene>
<dbReference type="Proteomes" id="UP000605846">
    <property type="component" value="Unassembled WGS sequence"/>
</dbReference>
<proteinExistence type="predicted"/>
<reference evidence="1" key="1">
    <citation type="submission" date="2020-01" db="EMBL/GenBank/DDBJ databases">
        <title>Genome Sequencing of Three Apophysomyces-Like Fungal Strains Confirms a Novel Fungal Genus in the Mucoromycota with divergent Burkholderia-like Endosymbiotic Bacteria.</title>
        <authorList>
            <person name="Stajich J.E."/>
            <person name="Macias A.M."/>
            <person name="Carter-House D."/>
            <person name="Lovett B."/>
            <person name="Kasson L.R."/>
            <person name="Berry K."/>
            <person name="Grigoriev I."/>
            <person name="Chang Y."/>
            <person name="Spatafora J."/>
            <person name="Kasson M.T."/>
        </authorList>
    </citation>
    <scope>NUCLEOTIDE SEQUENCE</scope>
    <source>
        <strain evidence="1">NRRL A-21654</strain>
    </source>
</reference>
<dbReference type="PANTHER" id="PTHR14659">
    <property type="entry name" value="ALPHA- AND GAMMA-ADAPTIN-BINDING PROTEIN P34"/>
    <property type="match status" value="1"/>
</dbReference>
<keyword evidence="2" id="KW-1185">Reference proteome</keyword>
<evidence type="ECO:0000313" key="1">
    <source>
        <dbReference type="EMBL" id="KAF7721041.1"/>
    </source>
</evidence>
<dbReference type="PANTHER" id="PTHR14659:SF1">
    <property type="entry name" value="ALPHA- AND GAMMA-ADAPTIN-BINDING PROTEIN P34"/>
    <property type="match status" value="1"/>
</dbReference>
<sequence>MTRNRILVVGNSGVEKLNFVKKLFQISCREFPQSQVTHDLEVSDGKCHRLRIPWLIDTKYYTAEVEFLIEDVHIDKHREMAQTYKNPNDEIGQTVDAFIYMCSKDDLGTFQGIRDWLTFLEDCDPGIRVCVADGTAEEEVEAIESWCIDNQFEYIDMTRTTDIAFDKAGADLALEVLQTNMWDGMTRKDNVSAAKNLKTEEQEQLYKEMADLKLNSKQDEEKKKFLFNESDAEEGNEDDTEFLTDEDVRFMQKELFGSISEEDGLDKAFEALQAIRDKGRTLSDSERRKLAAQVALSFAAELEL</sequence>
<comment type="caution">
    <text evidence="1">The sequence shown here is derived from an EMBL/GenBank/DDBJ whole genome shotgun (WGS) entry which is preliminary data.</text>
</comment>
<dbReference type="InterPro" id="IPR019341">
    <property type="entry name" value="Alpha/Gamma-adaptin-bd_p34"/>
</dbReference>
<organism evidence="1 2">
    <name type="scientific">Apophysomyces ossiformis</name>
    <dbReference type="NCBI Taxonomy" id="679940"/>
    <lineage>
        <taxon>Eukaryota</taxon>
        <taxon>Fungi</taxon>
        <taxon>Fungi incertae sedis</taxon>
        <taxon>Mucoromycota</taxon>
        <taxon>Mucoromycotina</taxon>
        <taxon>Mucoromycetes</taxon>
        <taxon>Mucorales</taxon>
        <taxon>Mucorineae</taxon>
        <taxon>Mucoraceae</taxon>
        <taxon>Apophysomyces</taxon>
    </lineage>
</organism>
<dbReference type="EMBL" id="JABAYA010000314">
    <property type="protein sequence ID" value="KAF7721041.1"/>
    <property type="molecule type" value="Genomic_DNA"/>
</dbReference>
<dbReference type="OrthoDB" id="10261384at2759"/>
<dbReference type="AlphaFoldDB" id="A0A8H7BKB7"/>
<name>A0A8H7BKB7_9FUNG</name>
<accession>A0A8H7BKB7</accession>